<dbReference type="InterPro" id="IPR029064">
    <property type="entry name" value="Ribosomal_eL30-like_sf"/>
</dbReference>
<dbReference type="EMBL" id="CAJHUB010000649">
    <property type="protein sequence ID" value="CAD7668446.1"/>
    <property type="molecule type" value="Genomic_DNA"/>
</dbReference>
<proteinExistence type="predicted"/>
<dbReference type="Gene3D" id="3.30.1330.30">
    <property type="match status" value="1"/>
</dbReference>
<evidence type="ECO:0000313" key="3">
    <source>
        <dbReference type="Proteomes" id="UP000645828"/>
    </source>
</evidence>
<dbReference type="SUPFAM" id="SSF55315">
    <property type="entry name" value="L30e-like"/>
    <property type="match status" value="1"/>
</dbReference>
<protein>
    <submittedName>
        <fullName evidence="2">(raccoon dog) hypothetical protein</fullName>
    </submittedName>
</protein>
<keyword evidence="3" id="KW-1185">Reference proteome</keyword>
<feature type="region of interest" description="Disordered" evidence="1">
    <location>
        <begin position="1"/>
        <end position="21"/>
    </location>
</feature>
<reference evidence="2" key="1">
    <citation type="submission" date="2020-12" db="EMBL/GenBank/DDBJ databases">
        <authorList>
            <consortium name="Molecular Ecology Group"/>
        </authorList>
    </citation>
    <scope>NUCLEOTIDE SEQUENCE</scope>
    <source>
        <strain evidence="2">TBG_1078</strain>
    </source>
</reference>
<name>A0A811XWI2_NYCPR</name>
<evidence type="ECO:0000313" key="2">
    <source>
        <dbReference type="EMBL" id="CAD7668446.1"/>
    </source>
</evidence>
<dbReference type="Proteomes" id="UP000645828">
    <property type="component" value="Unassembled WGS sequence"/>
</dbReference>
<organism evidence="2 3">
    <name type="scientific">Nyctereutes procyonoides</name>
    <name type="common">Raccoon dog</name>
    <name type="synonym">Canis procyonoides</name>
    <dbReference type="NCBI Taxonomy" id="34880"/>
    <lineage>
        <taxon>Eukaryota</taxon>
        <taxon>Metazoa</taxon>
        <taxon>Chordata</taxon>
        <taxon>Craniata</taxon>
        <taxon>Vertebrata</taxon>
        <taxon>Euteleostomi</taxon>
        <taxon>Mammalia</taxon>
        <taxon>Eutheria</taxon>
        <taxon>Laurasiatheria</taxon>
        <taxon>Carnivora</taxon>
        <taxon>Caniformia</taxon>
        <taxon>Canidae</taxon>
        <taxon>Nyctereutes</taxon>
    </lineage>
</organism>
<accession>A0A811XWI2</accession>
<sequence>MDVNMDSQEAEDHPHPQRPSTGICEAAKALDTCPTHLCALLAWALCAERQVNLIKVDDNEKRGEWTVVGCSCVMVKDHHKESRARDVIEECFKHKK</sequence>
<comment type="caution">
    <text evidence="2">The sequence shown here is derived from an EMBL/GenBank/DDBJ whole genome shotgun (WGS) entry which is preliminary data.</text>
</comment>
<dbReference type="AlphaFoldDB" id="A0A811XWI2"/>
<gene>
    <name evidence="2" type="ORF">NYPRO_LOCUS1681</name>
</gene>
<evidence type="ECO:0000256" key="1">
    <source>
        <dbReference type="SAM" id="MobiDB-lite"/>
    </source>
</evidence>